<dbReference type="Gene3D" id="2.120.10.30">
    <property type="entry name" value="TolB, C-terminal domain"/>
    <property type="match status" value="1"/>
</dbReference>
<keyword evidence="8" id="KW-1133">Transmembrane helix</keyword>
<dbReference type="Pfam" id="PF25024">
    <property type="entry name" value="EGF_TEN"/>
    <property type="match status" value="1"/>
</dbReference>
<comment type="caution">
    <text evidence="12">Lacks conserved residue(s) required for the propagation of feature annotation.</text>
</comment>
<evidence type="ECO:0000256" key="8">
    <source>
        <dbReference type="ARBA" id="ARBA00022989"/>
    </source>
</evidence>
<keyword evidence="5 12" id="KW-0245">EGF-like domain</keyword>
<dbReference type="PROSITE" id="PS00022">
    <property type="entry name" value="EGF_1"/>
    <property type="match status" value="4"/>
</dbReference>
<dbReference type="GO" id="GO:0016020">
    <property type="term" value="C:membrane"/>
    <property type="evidence" value="ECO:0007669"/>
    <property type="project" value="UniProtKB-SubCell"/>
</dbReference>
<dbReference type="PANTHER" id="PTHR10009">
    <property type="entry name" value="PROTEIN YELLOW-RELATED"/>
    <property type="match status" value="1"/>
</dbReference>
<dbReference type="Gene3D" id="2.10.25.10">
    <property type="entry name" value="Laminin"/>
    <property type="match status" value="3"/>
</dbReference>
<evidence type="ECO:0000256" key="4">
    <source>
        <dbReference type="ARBA" id="ARBA00022525"/>
    </source>
</evidence>
<evidence type="ECO:0000256" key="9">
    <source>
        <dbReference type="ARBA" id="ARBA00023136"/>
    </source>
</evidence>
<evidence type="ECO:0000256" key="1">
    <source>
        <dbReference type="ARBA" id="ARBA00004479"/>
    </source>
</evidence>
<evidence type="ECO:0000259" key="14">
    <source>
        <dbReference type="PROSITE" id="PS50026"/>
    </source>
</evidence>
<evidence type="ECO:0000256" key="3">
    <source>
        <dbReference type="ARBA" id="ARBA00009127"/>
    </source>
</evidence>
<dbReference type="GO" id="GO:0005576">
    <property type="term" value="C:extracellular region"/>
    <property type="evidence" value="ECO:0007669"/>
    <property type="project" value="UniProtKB-SubCell"/>
</dbReference>
<keyword evidence="6" id="KW-0812">Transmembrane</keyword>
<comment type="similarity">
    <text evidence="3">Belongs to the major royal jelly protein family.</text>
</comment>
<gene>
    <name evidence="15" type="ORF">CLODIP_2_CD09810</name>
</gene>
<evidence type="ECO:0000256" key="13">
    <source>
        <dbReference type="SAM" id="SignalP"/>
    </source>
</evidence>
<dbReference type="PROSITE" id="PS01186">
    <property type="entry name" value="EGF_2"/>
    <property type="match status" value="2"/>
</dbReference>
<dbReference type="InterPro" id="IPR000742">
    <property type="entry name" value="EGF"/>
</dbReference>
<evidence type="ECO:0000313" key="16">
    <source>
        <dbReference type="Proteomes" id="UP000494165"/>
    </source>
</evidence>
<dbReference type="AlphaFoldDB" id="A0A8S1DQ62"/>
<accession>A0A8S1DQ62</accession>
<evidence type="ECO:0000256" key="11">
    <source>
        <dbReference type="ARBA" id="ARBA00023180"/>
    </source>
</evidence>
<evidence type="ECO:0000256" key="2">
    <source>
        <dbReference type="ARBA" id="ARBA00004613"/>
    </source>
</evidence>
<keyword evidence="16" id="KW-1185">Reference proteome</keyword>
<dbReference type="Proteomes" id="UP000494165">
    <property type="component" value="Unassembled WGS sequence"/>
</dbReference>
<comment type="subcellular location">
    <subcellularLocation>
        <location evidence="1">Membrane</location>
        <topology evidence="1">Single-pass type I membrane protein</topology>
    </subcellularLocation>
    <subcellularLocation>
        <location evidence="2">Secreted</location>
    </subcellularLocation>
</comment>
<dbReference type="PROSITE" id="PS50026">
    <property type="entry name" value="EGF_3"/>
    <property type="match status" value="1"/>
</dbReference>
<dbReference type="OrthoDB" id="409374at2759"/>
<name>A0A8S1DQ62_9INSE</name>
<keyword evidence="4" id="KW-0964">Secreted</keyword>
<evidence type="ECO:0000256" key="7">
    <source>
        <dbReference type="ARBA" id="ARBA00022737"/>
    </source>
</evidence>
<feature type="domain" description="EGF-like" evidence="14">
    <location>
        <begin position="395"/>
        <end position="428"/>
    </location>
</feature>
<organism evidence="15 16">
    <name type="scientific">Cloeon dipterum</name>
    <dbReference type="NCBI Taxonomy" id="197152"/>
    <lineage>
        <taxon>Eukaryota</taxon>
        <taxon>Metazoa</taxon>
        <taxon>Ecdysozoa</taxon>
        <taxon>Arthropoda</taxon>
        <taxon>Hexapoda</taxon>
        <taxon>Insecta</taxon>
        <taxon>Pterygota</taxon>
        <taxon>Palaeoptera</taxon>
        <taxon>Ephemeroptera</taxon>
        <taxon>Pisciforma</taxon>
        <taxon>Baetidae</taxon>
        <taxon>Cloeon</taxon>
    </lineage>
</organism>
<evidence type="ECO:0000256" key="10">
    <source>
        <dbReference type="ARBA" id="ARBA00023157"/>
    </source>
</evidence>
<dbReference type="SUPFAM" id="SSF101898">
    <property type="entry name" value="NHL repeat"/>
    <property type="match status" value="1"/>
</dbReference>
<dbReference type="Pfam" id="PF03022">
    <property type="entry name" value="MRJP"/>
    <property type="match status" value="1"/>
</dbReference>
<feature type="disulfide bond" evidence="12">
    <location>
        <begin position="418"/>
        <end position="427"/>
    </location>
</feature>
<dbReference type="InterPro" id="IPR011042">
    <property type="entry name" value="6-blade_b-propeller_TolB-like"/>
</dbReference>
<evidence type="ECO:0000256" key="12">
    <source>
        <dbReference type="PROSITE-ProRule" id="PRU00076"/>
    </source>
</evidence>
<protein>
    <recommendedName>
        <fullName evidence="14">EGF-like domain-containing protein</fullName>
    </recommendedName>
</protein>
<comment type="caution">
    <text evidence="15">The sequence shown here is derived from an EMBL/GenBank/DDBJ whole genome shotgun (WGS) entry which is preliminary data.</text>
</comment>
<keyword evidence="7" id="KW-0677">Repeat</keyword>
<dbReference type="PANTHER" id="PTHR10009:SF18">
    <property type="entry name" value="PROTEIN YELLOW-LIKE PROTEIN"/>
    <property type="match status" value="1"/>
</dbReference>
<dbReference type="FunFam" id="2.10.25.10:FF:000018">
    <property type="entry name" value="Delta-like 1"/>
    <property type="match status" value="3"/>
</dbReference>
<keyword evidence="10 12" id="KW-1015">Disulfide bond</keyword>
<dbReference type="EMBL" id="CADEPI010000258">
    <property type="protein sequence ID" value="CAB3382139.1"/>
    <property type="molecule type" value="Genomic_DNA"/>
</dbReference>
<feature type="chain" id="PRO_5035888253" description="EGF-like domain-containing protein" evidence="13">
    <location>
        <begin position="20"/>
        <end position="591"/>
    </location>
</feature>
<dbReference type="SMART" id="SM00181">
    <property type="entry name" value="EGF"/>
    <property type="match status" value="6"/>
</dbReference>
<evidence type="ECO:0000256" key="5">
    <source>
        <dbReference type="ARBA" id="ARBA00022536"/>
    </source>
</evidence>
<keyword evidence="9" id="KW-0472">Membrane</keyword>
<reference evidence="15 16" key="1">
    <citation type="submission" date="2020-04" db="EMBL/GenBank/DDBJ databases">
        <authorList>
            <person name="Alioto T."/>
            <person name="Alioto T."/>
            <person name="Gomez Garrido J."/>
        </authorList>
    </citation>
    <scope>NUCLEOTIDE SEQUENCE [LARGE SCALE GENOMIC DNA]</scope>
</reference>
<keyword evidence="13" id="KW-0732">Signal</keyword>
<dbReference type="InterPro" id="IPR017996">
    <property type="entry name" value="MRJP/yellow-related"/>
</dbReference>
<keyword evidence="11" id="KW-0325">Glycoprotein</keyword>
<feature type="signal peptide" evidence="13">
    <location>
        <begin position="1"/>
        <end position="19"/>
    </location>
</feature>
<proteinExistence type="inferred from homology"/>
<sequence length="591" mass="66525">MTRPITFAIFFVGLSLATAVDFTTVYEWPEEMDYHWPSEAVRKQNLRDKSFRPDEIQPYYMAVYGHRIFLSLYKSSDTRIPASLVYLPTSSATTSPKLSAYPSWIDHRAGDCRSTIHATRGLEVDSVGRLWVHDSGTFDCPPKLLIFNLTNDYLELEHTYPFNFYIRDMVVDETPDGFFAYMTPYYHDSHMFVFSLKSNQSWKVDTPRVEGFPIALSPKGEPRQFFLGNYSSGEIVSYSVDDLRNGIRTVNSQKIAGTLSSFPNRMAVDKAGTLYASMWGQNFITSWKISQPFQENRFYQAAKDYSGGSFSFALDKNDTLWLTVCDPDYMLPKHPKYRILKAVVGAESSSPGTVSHWPIVLALDQNDTLSMMVYGSFEWPKYRLLKSVVGAKSSASPDCSKACHEEHGSCLESAECFCKMGWKGENCDECHPYPGCAHGTCDQPWECTCQEGFEGILCDKTVCSVKCHKQNGFCEKPGECLCKSGWKWENCDQCQTAPGCVQGTCIEPGQCNCEAGWEGELCDKTICSEKCNVEHGFCLKPGECRCKVGWKGENCDQCHAYPGCVHGTCKKPWECNCLPGFRGKLCNLGIE</sequence>
<evidence type="ECO:0000313" key="15">
    <source>
        <dbReference type="EMBL" id="CAB3382139.1"/>
    </source>
</evidence>
<evidence type="ECO:0000256" key="6">
    <source>
        <dbReference type="ARBA" id="ARBA00022692"/>
    </source>
</evidence>